<dbReference type="Gene3D" id="3.40.50.150">
    <property type="entry name" value="Vaccinia Virus protein VP39"/>
    <property type="match status" value="1"/>
</dbReference>
<evidence type="ECO:0000313" key="4">
    <source>
        <dbReference type="EMBL" id="MDJ1172371.1"/>
    </source>
</evidence>
<dbReference type="CDD" id="cd02440">
    <property type="entry name" value="AdoMet_MTases"/>
    <property type="match status" value="1"/>
</dbReference>
<dbReference type="InterPro" id="IPR029063">
    <property type="entry name" value="SAM-dependent_MTases_sf"/>
</dbReference>
<keyword evidence="1 4" id="KW-0489">Methyltransferase</keyword>
<dbReference type="SUPFAM" id="SSF53335">
    <property type="entry name" value="S-adenosyl-L-methionine-dependent methyltransferases"/>
    <property type="match status" value="1"/>
</dbReference>
<reference evidence="4 5" key="1">
    <citation type="submission" date="2023-01" db="EMBL/GenBank/DDBJ databases">
        <title>Novel diversity within Roseofilum (Cyanobacteria; Desertifilaceae) from marine benthic mats with descriptions of four novel species.</title>
        <authorList>
            <person name="Wang Y."/>
            <person name="Berthold D.E."/>
            <person name="Hu J."/>
            <person name="Lefler F.W."/>
            <person name="Laughinghouse H.D. IV."/>
        </authorList>
    </citation>
    <scope>NUCLEOTIDE SEQUENCE [LARGE SCALE GENOMIC DNA]</scope>
    <source>
        <strain evidence="4 5">BLCC-M154</strain>
    </source>
</reference>
<dbReference type="Pfam" id="PF05724">
    <property type="entry name" value="TPMT"/>
    <property type="match status" value="1"/>
</dbReference>
<dbReference type="InterPro" id="IPR008854">
    <property type="entry name" value="TPMT"/>
</dbReference>
<dbReference type="EMBL" id="JAQOSP010000150">
    <property type="protein sequence ID" value="MDJ1172371.1"/>
    <property type="molecule type" value="Genomic_DNA"/>
</dbReference>
<organism evidence="4 5">
    <name type="scientific">Roseofilum acuticapitatum BLCC-M154</name>
    <dbReference type="NCBI Taxonomy" id="3022444"/>
    <lineage>
        <taxon>Bacteria</taxon>
        <taxon>Bacillati</taxon>
        <taxon>Cyanobacteriota</taxon>
        <taxon>Cyanophyceae</taxon>
        <taxon>Desertifilales</taxon>
        <taxon>Desertifilaceae</taxon>
        <taxon>Roseofilum</taxon>
        <taxon>Roseofilum acuticapitatum</taxon>
    </lineage>
</organism>
<protein>
    <submittedName>
        <fullName evidence="4">Class I SAM-dependent methyltransferase</fullName>
    </submittedName>
</protein>
<gene>
    <name evidence="4" type="ORF">PMG71_23355</name>
</gene>
<keyword evidence="3" id="KW-0949">S-adenosyl-L-methionine</keyword>
<dbReference type="GO" id="GO:0008168">
    <property type="term" value="F:methyltransferase activity"/>
    <property type="evidence" value="ECO:0007669"/>
    <property type="project" value="UniProtKB-KW"/>
</dbReference>
<dbReference type="PROSITE" id="PS51585">
    <property type="entry name" value="SAM_MT_TPMT"/>
    <property type="match status" value="1"/>
</dbReference>
<name>A0ABT7B1E8_9CYAN</name>
<sequence>MDNRQRIQEMAYRAIDNHAPYAWFEPLYQQANQQENQIPWAKLKPHPLLASWLQNNSTVGTGKTALVVGCGLGDDAEALANQGFKVTAFDVAQTAIAWCKQRFPQSQVTYQVADVFAPPENWHQGFDMVFECYTIQALPLKVRSQTMEAIAKLVTPGGTLLVVTRLRATETEPDGPPWPLSLSELDHFQAIGLQEIQRESLEQEPNTLLAIEYQPLPQ</sequence>
<dbReference type="PANTHER" id="PTHR10259">
    <property type="entry name" value="THIOPURINE S-METHYLTRANSFERASE"/>
    <property type="match status" value="1"/>
</dbReference>
<evidence type="ECO:0000256" key="2">
    <source>
        <dbReference type="ARBA" id="ARBA00022679"/>
    </source>
</evidence>
<dbReference type="PANTHER" id="PTHR10259:SF11">
    <property type="entry name" value="THIOPURINE S-METHYLTRANSFERASE"/>
    <property type="match status" value="1"/>
</dbReference>
<comment type="caution">
    <text evidence="4">The sequence shown here is derived from an EMBL/GenBank/DDBJ whole genome shotgun (WGS) entry which is preliminary data.</text>
</comment>
<evidence type="ECO:0000256" key="1">
    <source>
        <dbReference type="ARBA" id="ARBA00022603"/>
    </source>
</evidence>
<dbReference type="Proteomes" id="UP001235303">
    <property type="component" value="Unassembled WGS sequence"/>
</dbReference>
<proteinExistence type="predicted"/>
<keyword evidence="5" id="KW-1185">Reference proteome</keyword>
<dbReference type="GO" id="GO:0032259">
    <property type="term" value="P:methylation"/>
    <property type="evidence" value="ECO:0007669"/>
    <property type="project" value="UniProtKB-KW"/>
</dbReference>
<evidence type="ECO:0000256" key="3">
    <source>
        <dbReference type="ARBA" id="ARBA00022691"/>
    </source>
</evidence>
<dbReference type="RefSeq" id="WP_283756121.1">
    <property type="nucleotide sequence ID" value="NZ_JAQOSP010000150.1"/>
</dbReference>
<keyword evidence="2" id="KW-0808">Transferase</keyword>
<accession>A0ABT7B1E8</accession>
<evidence type="ECO:0000313" key="5">
    <source>
        <dbReference type="Proteomes" id="UP001235303"/>
    </source>
</evidence>